<dbReference type="InterPro" id="IPR001012">
    <property type="entry name" value="UBX_dom"/>
</dbReference>
<dbReference type="AlphaFoldDB" id="A0A8H6VSF1"/>
<dbReference type="SMART" id="SM00166">
    <property type="entry name" value="UBX"/>
    <property type="match status" value="1"/>
</dbReference>
<protein>
    <submittedName>
        <fullName evidence="4">p47 protein isoform c</fullName>
    </submittedName>
</protein>
<dbReference type="InterPro" id="IPR036241">
    <property type="entry name" value="NSFL1C_SEP_dom_sf"/>
</dbReference>
<feature type="region of interest" description="Disordered" evidence="1">
    <location>
        <begin position="259"/>
        <end position="305"/>
    </location>
</feature>
<dbReference type="PANTHER" id="PTHR23333">
    <property type="entry name" value="UBX DOMAIN CONTAINING PROTEIN"/>
    <property type="match status" value="1"/>
</dbReference>
<dbReference type="Pfam" id="PF00789">
    <property type="entry name" value="UBX"/>
    <property type="match status" value="1"/>
</dbReference>
<feature type="region of interest" description="Disordered" evidence="1">
    <location>
        <begin position="143"/>
        <end position="170"/>
    </location>
</feature>
<dbReference type="GO" id="GO:0000045">
    <property type="term" value="P:autophagosome assembly"/>
    <property type="evidence" value="ECO:0007669"/>
    <property type="project" value="TreeGrafter"/>
</dbReference>
<feature type="region of interest" description="Disordered" evidence="1">
    <location>
        <begin position="1"/>
        <end position="129"/>
    </location>
</feature>
<reference evidence="4" key="1">
    <citation type="submission" date="2020-05" db="EMBL/GenBank/DDBJ databases">
        <title>Mycena genomes resolve the evolution of fungal bioluminescence.</title>
        <authorList>
            <person name="Tsai I.J."/>
        </authorList>
    </citation>
    <scope>NUCLEOTIDE SEQUENCE</scope>
    <source>
        <strain evidence="4">110903Hualien_Pintung</strain>
    </source>
</reference>
<gene>
    <name evidence="4" type="ORF">HMN09_01287500</name>
</gene>
<evidence type="ECO:0000313" key="5">
    <source>
        <dbReference type="Proteomes" id="UP000613580"/>
    </source>
</evidence>
<organism evidence="4 5">
    <name type="scientific">Mycena chlorophos</name>
    <name type="common">Agaric fungus</name>
    <name type="synonym">Agaricus chlorophos</name>
    <dbReference type="NCBI Taxonomy" id="658473"/>
    <lineage>
        <taxon>Eukaryota</taxon>
        <taxon>Fungi</taxon>
        <taxon>Dikarya</taxon>
        <taxon>Basidiomycota</taxon>
        <taxon>Agaricomycotina</taxon>
        <taxon>Agaricomycetes</taxon>
        <taxon>Agaricomycetidae</taxon>
        <taxon>Agaricales</taxon>
        <taxon>Marasmiineae</taxon>
        <taxon>Mycenaceae</taxon>
        <taxon>Mycena</taxon>
    </lineage>
</organism>
<dbReference type="GO" id="GO:0007030">
    <property type="term" value="P:Golgi organization"/>
    <property type="evidence" value="ECO:0007669"/>
    <property type="project" value="TreeGrafter"/>
</dbReference>
<dbReference type="Pfam" id="PF08059">
    <property type="entry name" value="SEP"/>
    <property type="match status" value="1"/>
</dbReference>
<feature type="compositionally biased region" description="Acidic residues" evidence="1">
    <location>
        <begin position="85"/>
        <end position="104"/>
    </location>
</feature>
<dbReference type="SUPFAM" id="SSF102848">
    <property type="entry name" value="NSFL1 (p97 ATPase) cofactor p47, SEP domain"/>
    <property type="match status" value="1"/>
</dbReference>
<dbReference type="GO" id="GO:0005634">
    <property type="term" value="C:nucleus"/>
    <property type="evidence" value="ECO:0007669"/>
    <property type="project" value="TreeGrafter"/>
</dbReference>
<dbReference type="GO" id="GO:0043161">
    <property type="term" value="P:proteasome-mediated ubiquitin-dependent protein catabolic process"/>
    <property type="evidence" value="ECO:0007669"/>
    <property type="project" value="TreeGrafter"/>
</dbReference>
<dbReference type="Gene3D" id="3.10.20.90">
    <property type="entry name" value="Phosphatidylinositol 3-kinase Catalytic Subunit, Chain A, domain 1"/>
    <property type="match status" value="1"/>
</dbReference>
<feature type="domain" description="UBX" evidence="2">
    <location>
        <begin position="306"/>
        <end position="357"/>
    </location>
</feature>
<dbReference type="SMART" id="SM00553">
    <property type="entry name" value="SEP"/>
    <property type="match status" value="1"/>
</dbReference>
<name>A0A8H6VSF1_MYCCL</name>
<dbReference type="Gene3D" id="3.30.420.210">
    <property type="entry name" value="SEP domain"/>
    <property type="match status" value="1"/>
</dbReference>
<evidence type="ECO:0000313" key="4">
    <source>
        <dbReference type="EMBL" id="KAF7290296.1"/>
    </source>
</evidence>
<dbReference type="CDD" id="cd01770">
    <property type="entry name" value="UBX_UBXN2"/>
    <property type="match status" value="1"/>
</dbReference>
<dbReference type="GO" id="GO:0031468">
    <property type="term" value="P:nuclear membrane reassembly"/>
    <property type="evidence" value="ECO:0007669"/>
    <property type="project" value="TreeGrafter"/>
</dbReference>
<feature type="compositionally biased region" description="Polar residues" evidence="1">
    <location>
        <begin position="296"/>
        <end position="305"/>
    </location>
</feature>
<dbReference type="PROSITE" id="PS50033">
    <property type="entry name" value="UBX"/>
    <property type="match status" value="1"/>
</dbReference>
<feature type="compositionally biased region" description="Gly residues" evidence="1">
    <location>
        <begin position="27"/>
        <end position="37"/>
    </location>
</feature>
<dbReference type="SUPFAM" id="SSF54236">
    <property type="entry name" value="Ubiquitin-like"/>
    <property type="match status" value="1"/>
</dbReference>
<dbReference type="PROSITE" id="PS51399">
    <property type="entry name" value="SEP"/>
    <property type="match status" value="1"/>
</dbReference>
<comment type="caution">
    <text evidence="4">The sequence shown here is derived from an EMBL/GenBank/DDBJ whole genome shotgun (WGS) entry which is preliminary data.</text>
</comment>
<dbReference type="GO" id="GO:0043130">
    <property type="term" value="F:ubiquitin binding"/>
    <property type="evidence" value="ECO:0007669"/>
    <property type="project" value="TreeGrafter"/>
</dbReference>
<dbReference type="GO" id="GO:0005829">
    <property type="term" value="C:cytosol"/>
    <property type="evidence" value="ECO:0007669"/>
    <property type="project" value="TreeGrafter"/>
</dbReference>
<evidence type="ECO:0000259" key="3">
    <source>
        <dbReference type="PROSITE" id="PS51399"/>
    </source>
</evidence>
<dbReference type="EMBL" id="JACAZE010000026">
    <property type="protein sequence ID" value="KAF7290296.1"/>
    <property type="molecule type" value="Genomic_DNA"/>
</dbReference>
<dbReference type="GO" id="GO:0061025">
    <property type="term" value="P:membrane fusion"/>
    <property type="evidence" value="ECO:0007669"/>
    <property type="project" value="TreeGrafter"/>
</dbReference>
<feature type="compositionally biased region" description="Low complexity" evidence="1">
    <location>
        <begin position="266"/>
        <end position="289"/>
    </location>
</feature>
<dbReference type="InterPro" id="IPR029071">
    <property type="entry name" value="Ubiquitin-like_domsf"/>
</dbReference>
<feature type="domain" description="SEP" evidence="3">
    <location>
        <begin position="188"/>
        <end position="253"/>
    </location>
</feature>
<dbReference type="Proteomes" id="UP000613580">
    <property type="component" value="Unassembled WGS sequence"/>
</dbReference>
<accession>A0A8H6VSF1</accession>
<proteinExistence type="predicted"/>
<dbReference type="OrthoDB" id="25887at2759"/>
<evidence type="ECO:0000256" key="1">
    <source>
        <dbReference type="SAM" id="MobiDB-lite"/>
    </source>
</evidence>
<keyword evidence="5" id="KW-1185">Reference proteome</keyword>
<dbReference type="PANTHER" id="PTHR23333:SF20">
    <property type="entry name" value="NSFL1 COFACTOR P47"/>
    <property type="match status" value="1"/>
</dbReference>
<sequence>MNERRKHVTALDSYASMADDNTNNQPIGGGQSLGGSSSGEALPASWANRAPAQSRFGRIADLSRPAAQPRPRPGMPMGVLGPNNSDDEDDDEEHDHDHDDEDGEGQPQQYFAGGERSGINLQNPETGRRARDPAMDILRSFMESTPAESPARRSRGGAFSGSGNTLGSDEVESRFIQDPDALPEGHVRVNRQLILWHDGFSIDQGPLFRFDDPANVQIIAMIKEGKVPTAIFNASPNEVVHVEIVPRIREDYVAPRTAWTGGNRLGAPVPGDPSSSSSSSAASASTSAAPPMPGSFSNIKPPTVDETQPVAQIQVRLRDGSRFAARLNLTHTVADLRALIDSAHPSPGSYTLQTTFPTVVLDDAAVVGPAKLSGAVVVQRPA</sequence>
<dbReference type="InterPro" id="IPR012989">
    <property type="entry name" value="SEP_domain"/>
</dbReference>
<evidence type="ECO:0000259" key="2">
    <source>
        <dbReference type="PROSITE" id="PS50033"/>
    </source>
</evidence>